<evidence type="ECO:0000313" key="1">
    <source>
        <dbReference type="EMBL" id="MBC1501838.1"/>
    </source>
</evidence>
<reference evidence="1 2" key="1">
    <citation type="submission" date="2020-03" db="EMBL/GenBank/DDBJ databases">
        <title>Soil Listeria distribution.</title>
        <authorList>
            <person name="Liao J."/>
            <person name="Wiedmann M."/>
        </authorList>
    </citation>
    <scope>NUCLEOTIDE SEQUENCE [LARGE SCALE GENOMIC DNA]</scope>
    <source>
        <strain evidence="1 2">FSL L7-1523</strain>
    </source>
</reference>
<gene>
    <name evidence="1" type="ORF">HB943_14650</name>
</gene>
<dbReference type="EMBL" id="JAARRL010000031">
    <property type="protein sequence ID" value="MBC1501838.1"/>
    <property type="molecule type" value="Genomic_DNA"/>
</dbReference>
<name>A0A841Z9I2_9LIST</name>
<dbReference type="RefSeq" id="WP_185427246.1">
    <property type="nucleotide sequence ID" value="NZ_JAARRL010000031.1"/>
</dbReference>
<accession>A0A841Z9I2</accession>
<comment type="caution">
    <text evidence="1">The sequence shown here is derived from an EMBL/GenBank/DDBJ whole genome shotgun (WGS) entry which is preliminary data.</text>
</comment>
<protein>
    <submittedName>
        <fullName evidence="1">Uncharacterized protein</fullName>
    </submittedName>
</protein>
<evidence type="ECO:0000313" key="2">
    <source>
        <dbReference type="Proteomes" id="UP000564536"/>
    </source>
</evidence>
<sequence>MTDIIIEIYIRMMKVVVKKNIPKISFTLNLELKNLIWGVFNMDKYAYFKKRGVSDNYINMVVNVVIFSI</sequence>
<dbReference type="Proteomes" id="UP000564536">
    <property type="component" value="Unassembled WGS sequence"/>
</dbReference>
<organism evidence="1 2">
    <name type="scientific">Listeria weihenstephanensis</name>
    <dbReference type="NCBI Taxonomy" id="1006155"/>
    <lineage>
        <taxon>Bacteria</taxon>
        <taxon>Bacillati</taxon>
        <taxon>Bacillota</taxon>
        <taxon>Bacilli</taxon>
        <taxon>Bacillales</taxon>
        <taxon>Listeriaceae</taxon>
        <taxon>Listeria</taxon>
    </lineage>
</organism>
<dbReference type="AlphaFoldDB" id="A0A841Z9I2"/>
<proteinExistence type="predicted"/>